<dbReference type="EC" id="6.4.1.2" evidence="3"/>
<proteinExistence type="predicted"/>
<dbReference type="PROSITE" id="PS50968">
    <property type="entry name" value="BIOTINYL_LIPOYL"/>
    <property type="match status" value="1"/>
</dbReference>
<dbReference type="EMBL" id="VDFW01000012">
    <property type="protein sequence ID" value="TNC25158.1"/>
    <property type="molecule type" value="Genomic_DNA"/>
</dbReference>
<comment type="caution">
    <text evidence="3">The sequence shown here is derived from an EMBL/GenBank/DDBJ whole genome shotgun (WGS) entry which is preliminary data.</text>
</comment>
<dbReference type="PANTHER" id="PTHR18866:SF128">
    <property type="entry name" value="UREA AMIDOLYASE"/>
    <property type="match status" value="1"/>
</dbReference>
<keyword evidence="4" id="KW-1185">Reference proteome</keyword>
<feature type="domain" description="Lipoyl-binding" evidence="2">
    <location>
        <begin position="1"/>
        <end position="71"/>
    </location>
</feature>
<dbReference type="AlphaFoldDB" id="A0A5C4M1D2"/>
<keyword evidence="1" id="KW-0092">Biotin</keyword>
<evidence type="ECO:0000313" key="3">
    <source>
        <dbReference type="EMBL" id="TNC25158.1"/>
    </source>
</evidence>
<dbReference type="InterPro" id="IPR000089">
    <property type="entry name" value="Biotin_lipoyl"/>
</dbReference>
<protein>
    <submittedName>
        <fullName evidence="3">Acetyl-CoA carboxylase biotin carboxyl carrier protein subunit</fullName>
        <ecNumber evidence="3">6.4.1.2</ecNumber>
    </submittedName>
</protein>
<organism evidence="3 4">
    <name type="scientific">Amycolatopsis alkalitolerans</name>
    <dbReference type="NCBI Taxonomy" id="2547244"/>
    <lineage>
        <taxon>Bacteria</taxon>
        <taxon>Bacillati</taxon>
        <taxon>Actinomycetota</taxon>
        <taxon>Actinomycetes</taxon>
        <taxon>Pseudonocardiales</taxon>
        <taxon>Pseudonocardiaceae</taxon>
        <taxon>Amycolatopsis</taxon>
    </lineage>
</organism>
<dbReference type="SUPFAM" id="SSF51230">
    <property type="entry name" value="Single hybrid motif"/>
    <property type="match status" value="1"/>
</dbReference>
<evidence type="ECO:0000256" key="1">
    <source>
        <dbReference type="ARBA" id="ARBA00023267"/>
    </source>
</evidence>
<evidence type="ECO:0000259" key="2">
    <source>
        <dbReference type="PROSITE" id="PS50968"/>
    </source>
</evidence>
<accession>A0A5C4M1D2</accession>
<dbReference type="InterPro" id="IPR011053">
    <property type="entry name" value="Single_hybrid_motif"/>
</dbReference>
<dbReference type="InterPro" id="IPR050856">
    <property type="entry name" value="Biotin_carboxylase_complex"/>
</dbReference>
<dbReference type="Pfam" id="PF00364">
    <property type="entry name" value="Biotin_lipoyl"/>
    <property type="match status" value="1"/>
</dbReference>
<dbReference type="Proteomes" id="UP000305546">
    <property type="component" value="Unassembled WGS sequence"/>
</dbReference>
<dbReference type="RefSeq" id="WP_139097546.1">
    <property type="nucleotide sequence ID" value="NZ_VDFW01000012.1"/>
</dbReference>
<name>A0A5C4M1D2_9PSEU</name>
<gene>
    <name evidence="3" type="ORF">FG385_16060</name>
</gene>
<dbReference type="OrthoDB" id="163546at2"/>
<keyword evidence="3" id="KW-0436">Ligase</keyword>
<evidence type="ECO:0000313" key="4">
    <source>
        <dbReference type="Proteomes" id="UP000305546"/>
    </source>
</evidence>
<dbReference type="Gene3D" id="2.40.50.100">
    <property type="match status" value="1"/>
</dbReference>
<dbReference type="GO" id="GO:0003989">
    <property type="term" value="F:acetyl-CoA carboxylase activity"/>
    <property type="evidence" value="ECO:0007669"/>
    <property type="project" value="UniProtKB-EC"/>
</dbReference>
<reference evidence="3 4" key="1">
    <citation type="submission" date="2019-06" db="EMBL/GenBank/DDBJ databases">
        <title>Amycolatopsis alkalitolerans sp. nov., isolated from Gastrodia elata Blume.</title>
        <authorList>
            <person name="Narsing Rao M.P."/>
            <person name="Li W.J."/>
        </authorList>
    </citation>
    <scope>NUCLEOTIDE SEQUENCE [LARGE SCALE GENOMIC DNA]</scope>
    <source>
        <strain evidence="3 4">SYSUP0005</strain>
    </source>
</reference>
<dbReference type="PANTHER" id="PTHR18866">
    <property type="entry name" value="CARBOXYLASE:PYRUVATE/ACETYL-COA/PROPIONYL-COA CARBOXYLASE"/>
    <property type="match status" value="1"/>
</dbReference>
<sequence>MPIHIKADMAASVWKVLVEPGDQVAENQQLVILESMKMEIPVVSFSAGVVITVVASEGSSVLEGDVLVTLSDDGETG</sequence>
<dbReference type="CDD" id="cd06850">
    <property type="entry name" value="biotinyl_domain"/>
    <property type="match status" value="1"/>
</dbReference>